<feature type="non-terminal residue" evidence="1">
    <location>
        <position position="1"/>
    </location>
</feature>
<proteinExistence type="predicted"/>
<dbReference type="EMBL" id="LAZR01064084">
    <property type="protein sequence ID" value="KKK58237.1"/>
    <property type="molecule type" value="Genomic_DNA"/>
</dbReference>
<evidence type="ECO:0000313" key="1">
    <source>
        <dbReference type="EMBL" id="KKK58237.1"/>
    </source>
</evidence>
<gene>
    <name evidence="1" type="ORF">LCGC14_3046470</name>
</gene>
<name>A0A0F8WMX9_9ZZZZ</name>
<reference evidence="1" key="1">
    <citation type="journal article" date="2015" name="Nature">
        <title>Complex archaea that bridge the gap between prokaryotes and eukaryotes.</title>
        <authorList>
            <person name="Spang A."/>
            <person name="Saw J.H."/>
            <person name="Jorgensen S.L."/>
            <person name="Zaremba-Niedzwiedzka K."/>
            <person name="Martijn J."/>
            <person name="Lind A.E."/>
            <person name="van Eijk R."/>
            <person name="Schleper C."/>
            <person name="Guy L."/>
            <person name="Ettema T.J."/>
        </authorList>
    </citation>
    <scope>NUCLEOTIDE SEQUENCE</scope>
</reference>
<protein>
    <submittedName>
        <fullName evidence="1">Uncharacterized protein</fullName>
    </submittedName>
</protein>
<dbReference type="AlphaFoldDB" id="A0A0F8WMX9"/>
<comment type="caution">
    <text evidence="1">The sequence shown here is derived from an EMBL/GenBank/DDBJ whole genome shotgun (WGS) entry which is preliminary data.</text>
</comment>
<sequence length="105" mass="11455">RRVGAKGAAETHGRAGRGIIPVAADLPVRRPGAPFGALFGISQKAHLSNAKKLNVFFLQAITIKIELQNIKSMESNSFAVLRYSRTSKLEKLGKAPIYLRITINQ</sequence>
<organism evidence="1">
    <name type="scientific">marine sediment metagenome</name>
    <dbReference type="NCBI Taxonomy" id="412755"/>
    <lineage>
        <taxon>unclassified sequences</taxon>
        <taxon>metagenomes</taxon>
        <taxon>ecological metagenomes</taxon>
    </lineage>
</organism>
<accession>A0A0F8WMX9</accession>